<comment type="function">
    <text evidence="7">Catalyzes the tRNA-independent activation of glutamate in presence of ATP and the subsequent transfer of glutamate onto a tRNA(Asp). Glutamate is transferred on the 2-amino-5-(4,5-dihydroxy-2-cyclopenten-1-yl) moiety of the queuosine in the wobble position of the QUC anticodon.</text>
</comment>
<feature type="binding site" evidence="7">
    <location>
        <position position="129"/>
    </location>
    <ligand>
        <name>Zn(2+)</name>
        <dbReference type="ChEBI" id="CHEBI:29105"/>
    </ligand>
</feature>
<feature type="binding site" evidence="7">
    <location>
        <position position="125"/>
    </location>
    <ligand>
        <name>Zn(2+)</name>
        <dbReference type="ChEBI" id="CHEBI:29105"/>
    </ligand>
</feature>
<dbReference type="GO" id="GO:0005524">
    <property type="term" value="F:ATP binding"/>
    <property type="evidence" value="ECO:0007669"/>
    <property type="project" value="UniProtKB-KW"/>
</dbReference>
<dbReference type="NCBIfam" id="NF004313">
    <property type="entry name" value="PRK05710.1-2"/>
    <property type="match status" value="1"/>
</dbReference>
<feature type="binding site" evidence="7">
    <location>
        <position position="49"/>
    </location>
    <ligand>
        <name>L-glutamate</name>
        <dbReference type="ChEBI" id="CHEBI:29985"/>
    </ligand>
</feature>
<keyword evidence="5 7" id="KW-0067">ATP-binding</keyword>
<evidence type="ECO:0000256" key="5">
    <source>
        <dbReference type="ARBA" id="ARBA00022840"/>
    </source>
</evidence>
<feature type="binding site" evidence="7">
    <location>
        <position position="107"/>
    </location>
    <ligand>
        <name>Zn(2+)</name>
        <dbReference type="ChEBI" id="CHEBI:29105"/>
    </ligand>
</feature>
<reference evidence="10 11" key="1">
    <citation type="submission" date="2016-07" db="EMBL/GenBank/DDBJ databases">
        <title>Draft Genome Sequence of Methylophaga muralis Bur 1.</title>
        <authorList>
            <person name="Vasilenko O.V."/>
            <person name="Doronina N.V."/>
            <person name="Shmareva M.N."/>
            <person name="Tarlachkov S.V."/>
            <person name="Mustakhimov I."/>
            <person name="Trotsenko Y.A."/>
        </authorList>
    </citation>
    <scope>NUCLEOTIDE SEQUENCE [LARGE SCALE GENOMIC DNA]</scope>
    <source>
        <strain evidence="10 11">Bur 1</strain>
    </source>
</reference>
<evidence type="ECO:0000256" key="1">
    <source>
        <dbReference type="ARBA" id="ARBA00022598"/>
    </source>
</evidence>
<dbReference type="PATRIC" id="fig|291169.3.peg.1016"/>
<keyword evidence="11" id="KW-1185">Reference proteome</keyword>
<dbReference type="NCBIfam" id="NF004314">
    <property type="entry name" value="PRK05710.1-3"/>
    <property type="match status" value="1"/>
</dbReference>
<sequence length="316" mass="35353">MNSDLTAHHYIGRFAPSPTGPLHFGSLVTATASFLDARSNGGKWLVRMEDLDKPREVVGAAKDILDTLESFGFHWDDEVLFQSQRTQLYQNTLEQLQSLNLAYTCGCSRKEINASAVLGIDGPVYPGFCRQGLATGKRARTWRLRVNDQPISFEDLIQGEQSQLLSQQVGDFVIRRGDGLFAYQLAVVVDDALQGITHIVRGADLLDSTPRQLFLQQQLGFTTPAYAHVPIATNLQGEKLSKQTRAQPVKLRDSGVVLCRVLRFLGLQPPIELAHVPLDELWKWAIQHWQVQNVPKLRRQVTLIPTASDIERHLGL</sequence>
<dbReference type="AlphaFoldDB" id="A0A1E3GT81"/>
<comment type="cofactor">
    <cofactor evidence="7">
        <name>Zn(2+)</name>
        <dbReference type="ChEBI" id="CHEBI:29105"/>
    </cofactor>
    <text evidence="7">Binds 1 zinc ion per subunit.</text>
</comment>
<dbReference type="GO" id="GO:0006400">
    <property type="term" value="P:tRNA modification"/>
    <property type="evidence" value="ECO:0007669"/>
    <property type="project" value="InterPro"/>
</dbReference>
<dbReference type="GO" id="GO:0008270">
    <property type="term" value="F:zinc ion binding"/>
    <property type="evidence" value="ECO:0007669"/>
    <property type="project" value="UniProtKB-UniRule"/>
</dbReference>
<dbReference type="EC" id="6.1.1.-" evidence="7"/>
<comment type="similarity">
    <text evidence="7">Belongs to the class-I aminoacyl-tRNA synthetase family. GluQ subfamily.</text>
</comment>
<feature type="short sequence motif" description="'HIGH' region" evidence="7">
    <location>
        <begin position="16"/>
        <end position="26"/>
    </location>
</feature>
<evidence type="ECO:0000256" key="7">
    <source>
        <dbReference type="HAMAP-Rule" id="MF_01428"/>
    </source>
</evidence>
<evidence type="ECO:0000313" key="11">
    <source>
        <dbReference type="Proteomes" id="UP000094379"/>
    </source>
</evidence>
<keyword evidence="6 7" id="KW-0030">Aminoacyl-tRNA synthetase</keyword>
<evidence type="ECO:0000256" key="8">
    <source>
        <dbReference type="RuleBase" id="RU363037"/>
    </source>
</evidence>
<dbReference type="SUPFAM" id="SSF52374">
    <property type="entry name" value="Nucleotidylyl transferase"/>
    <property type="match status" value="1"/>
</dbReference>
<dbReference type="PANTHER" id="PTHR43311">
    <property type="entry name" value="GLUTAMATE--TRNA LIGASE"/>
    <property type="match status" value="1"/>
</dbReference>
<dbReference type="InterPro" id="IPR049940">
    <property type="entry name" value="GluQ/Sye"/>
</dbReference>
<gene>
    <name evidence="7 10" type="primary">gluQ</name>
    <name evidence="10" type="ORF">A9E74_01009</name>
</gene>
<evidence type="ECO:0000256" key="4">
    <source>
        <dbReference type="ARBA" id="ARBA00022833"/>
    </source>
</evidence>
<comment type="caution">
    <text evidence="10">The sequence shown here is derived from an EMBL/GenBank/DDBJ whole genome shotgun (WGS) entry which is preliminary data.</text>
</comment>
<accession>A0A1E3GT81</accession>
<feature type="binding site" evidence="7">
    <location>
        <position position="105"/>
    </location>
    <ligand>
        <name>Zn(2+)</name>
        <dbReference type="ChEBI" id="CHEBI:29105"/>
    </ligand>
</feature>
<feature type="binding site" evidence="7">
    <location>
        <begin position="13"/>
        <end position="17"/>
    </location>
    <ligand>
        <name>L-glutamate</name>
        <dbReference type="ChEBI" id="CHEBI:29985"/>
    </ligand>
</feature>
<dbReference type="HAMAP" id="MF_01428">
    <property type="entry name" value="Glu_Q_tRNA_synth"/>
    <property type="match status" value="1"/>
</dbReference>
<dbReference type="Pfam" id="PF00749">
    <property type="entry name" value="tRNA-synt_1c"/>
    <property type="match status" value="1"/>
</dbReference>
<dbReference type="Proteomes" id="UP000094379">
    <property type="component" value="Unassembled WGS sequence"/>
</dbReference>
<feature type="short sequence motif" description="'KMSKS' region" evidence="7">
    <location>
        <begin position="239"/>
        <end position="243"/>
    </location>
</feature>
<keyword evidence="4 7" id="KW-0862">Zinc</keyword>
<feature type="binding site" evidence="7">
    <location>
        <position position="183"/>
    </location>
    <ligand>
        <name>L-glutamate</name>
        <dbReference type="ChEBI" id="CHEBI:29985"/>
    </ligand>
</feature>
<evidence type="ECO:0000313" key="10">
    <source>
        <dbReference type="EMBL" id="ODN67282.1"/>
    </source>
</evidence>
<dbReference type="InterPro" id="IPR014729">
    <property type="entry name" value="Rossmann-like_a/b/a_fold"/>
</dbReference>
<dbReference type="GO" id="GO:0005829">
    <property type="term" value="C:cytosol"/>
    <property type="evidence" value="ECO:0007669"/>
    <property type="project" value="TreeGrafter"/>
</dbReference>
<evidence type="ECO:0000256" key="2">
    <source>
        <dbReference type="ARBA" id="ARBA00022723"/>
    </source>
</evidence>
<feature type="domain" description="Glutamyl/glutaminyl-tRNA synthetase class Ib catalytic" evidence="9">
    <location>
        <begin position="13"/>
        <end position="249"/>
    </location>
</feature>
<dbReference type="InterPro" id="IPR000924">
    <property type="entry name" value="Glu/Gln-tRNA-synth"/>
</dbReference>
<evidence type="ECO:0000256" key="3">
    <source>
        <dbReference type="ARBA" id="ARBA00022741"/>
    </source>
</evidence>
<keyword evidence="3 7" id="KW-0547">Nucleotide-binding</keyword>
<proteinExistence type="inferred from homology"/>
<dbReference type="PANTHER" id="PTHR43311:SF1">
    <property type="entry name" value="GLUTAMYL-Q TRNA(ASP) SYNTHETASE"/>
    <property type="match status" value="1"/>
</dbReference>
<dbReference type="FunFam" id="3.40.50.620:FF:000093">
    <property type="entry name" value="Glutamyl-Q tRNA(Asp) synthetase"/>
    <property type="match status" value="1"/>
</dbReference>
<feature type="binding site" evidence="7">
    <location>
        <position position="201"/>
    </location>
    <ligand>
        <name>L-glutamate</name>
        <dbReference type="ChEBI" id="CHEBI:29985"/>
    </ligand>
</feature>
<evidence type="ECO:0000259" key="9">
    <source>
        <dbReference type="Pfam" id="PF00749"/>
    </source>
</evidence>
<dbReference type="InterPro" id="IPR020058">
    <property type="entry name" value="Glu/Gln-tRNA-synth_Ib_cat-dom"/>
</dbReference>
<name>A0A1E3GT81_9GAMM</name>
<evidence type="ECO:0000256" key="6">
    <source>
        <dbReference type="ARBA" id="ARBA00023146"/>
    </source>
</evidence>
<dbReference type="PRINTS" id="PR00987">
    <property type="entry name" value="TRNASYNTHGLU"/>
</dbReference>
<feature type="binding site" evidence="7">
    <location>
        <position position="242"/>
    </location>
    <ligand>
        <name>ATP</name>
        <dbReference type="ChEBI" id="CHEBI:30616"/>
    </ligand>
</feature>
<dbReference type="GO" id="GO:0006424">
    <property type="term" value="P:glutamyl-tRNA aminoacylation"/>
    <property type="evidence" value="ECO:0007669"/>
    <property type="project" value="InterPro"/>
</dbReference>
<keyword evidence="8" id="KW-0648">Protein biosynthesis</keyword>
<dbReference type="NCBIfam" id="TIGR03838">
    <property type="entry name" value="queuosine_YadB"/>
    <property type="match status" value="1"/>
</dbReference>
<organism evidence="10 11">
    <name type="scientific">Methylophaga muralis</name>
    <dbReference type="NCBI Taxonomy" id="291169"/>
    <lineage>
        <taxon>Bacteria</taxon>
        <taxon>Pseudomonadati</taxon>
        <taxon>Pseudomonadota</taxon>
        <taxon>Gammaproteobacteria</taxon>
        <taxon>Thiotrichales</taxon>
        <taxon>Piscirickettsiaceae</taxon>
        <taxon>Methylophaga</taxon>
    </lineage>
</organism>
<dbReference type="GO" id="GO:0004818">
    <property type="term" value="F:glutamate-tRNA ligase activity"/>
    <property type="evidence" value="ECO:0007669"/>
    <property type="project" value="TreeGrafter"/>
</dbReference>
<keyword evidence="1 7" id="KW-0436">Ligase</keyword>
<dbReference type="InterPro" id="IPR022380">
    <property type="entry name" value="Glu-Q_tRNA(Asp)_Synthase"/>
</dbReference>
<protein>
    <recommendedName>
        <fullName evidence="7">Glutamyl-Q tRNA(Asp) synthetase</fullName>
        <shortName evidence="7">Glu-Q-RSs</shortName>
        <ecNumber evidence="7">6.1.1.-</ecNumber>
    </recommendedName>
</protein>
<dbReference type="STRING" id="291169.A9E74_01009"/>
<dbReference type="EMBL" id="MCRI01000007">
    <property type="protein sequence ID" value="ODN67282.1"/>
    <property type="molecule type" value="Genomic_DNA"/>
</dbReference>
<keyword evidence="2 7" id="KW-0479">Metal-binding</keyword>
<dbReference type="RefSeq" id="WP_069295528.1">
    <property type="nucleotide sequence ID" value="NZ_MCRI01000007.1"/>
</dbReference>
<dbReference type="Gene3D" id="3.40.50.620">
    <property type="entry name" value="HUPs"/>
    <property type="match status" value="1"/>
</dbReference>